<comment type="caution">
    <text evidence="6">The sequence shown here is derived from an EMBL/GenBank/DDBJ whole genome shotgun (WGS) entry which is preliminary data.</text>
</comment>
<dbReference type="Gene3D" id="3.30.70.580">
    <property type="entry name" value="Pseudouridine synthase I, catalytic domain, N-terminal subdomain"/>
    <property type="match status" value="1"/>
</dbReference>
<keyword evidence="7" id="KW-1185">Reference proteome</keyword>
<keyword evidence="3" id="KW-0413">Isomerase</keyword>
<dbReference type="AlphaFoldDB" id="A0ABD3MD06"/>
<dbReference type="EMBL" id="JALLBG020000149">
    <property type="protein sequence ID" value="KAL3761487.1"/>
    <property type="molecule type" value="Genomic_DNA"/>
</dbReference>
<gene>
    <name evidence="6" type="ORF">ACHAWU_006517</name>
</gene>
<dbReference type="GO" id="GO:0008033">
    <property type="term" value="P:tRNA processing"/>
    <property type="evidence" value="ECO:0007669"/>
    <property type="project" value="UniProtKB-KW"/>
</dbReference>
<dbReference type="SUPFAM" id="SSF55120">
    <property type="entry name" value="Pseudouridine synthase"/>
    <property type="match status" value="2"/>
</dbReference>
<evidence type="ECO:0000313" key="7">
    <source>
        <dbReference type="Proteomes" id="UP001530293"/>
    </source>
</evidence>
<dbReference type="PANTHER" id="PTHR11142">
    <property type="entry name" value="PSEUDOURIDYLATE SYNTHASE"/>
    <property type="match status" value="1"/>
</dbReference>
<name>A0ABD3MD06_9STRA</name>
<dbReference type="Proteomes" id="UP001530293">
    <property type="component" value="Unassembled WGS sequence"/>
</dbReference>
<dbReference type="InterPro" id="IPR020103">
    <property type="entry name" value="PsdUridine_synth_cat_dom_sf"/>
</dbReference>
<dbReference type="Gene3D" id="3.30.70.660">
    <property type="entry name" value="Pseudouridine synthase I, catalytic domain, C-terminal subdomain"/>
    <property type="match status" value="1"/>
</dbReference>
<feature type="region of interest" description="Disordered" evidence="4">
    <location>
        <begin position="187"/>
        <end position="209"/>
    </location>
</feature>
<dbReference type="GO" id="GO:0016853">
    <property type="term" value="F:isomerase activity"/>
    <property type="evidence" value="ECO:0007669"/>
    <property type="project" value="UniProtKB-KW"/>
</dbReference>
<dbReference type="Pfam" id="PF01416">
    <property type="entry name" value="PseudoU_synth_1"/>
    <property type="match status" value="1"/>
</dbReference>
<dbReference type="PANTHER" id="PTHR11142:SF0">
    <property type="entry name" value="TRNA PSEUDOURIDINE SYNTHASE-LIKE 1"/>
    <property type="match status" value="1"/>
</dbReference>
<evidence type="ECO:0000256" key="3">
    <source>
        <dbReference type="ARBA" id="ARBA00023235"/>
    </source>
</evidence>
<dbReference type="InterPro" id="IPR020097">
    <property type="entry name" value="PsdUridine_synth_TruA_a/b_dom"/>
</dbReference>
<evidence type="ECO:0000256" key="2">
    <source>
        <dbReference type="ARBA" id="ARBA00022694"/>
    </source>
</evidence>
<evidence type="ECO:0000313" key="6">
    <source>
        <dbReference type="EMBL" id="KAL3761487.1"/>
    </source>
</evidence>
<dbReference type="InterPro" id="IPR020095">
    <property type="entry name" value="PsdUridine_synth_TruA_C"/>
</dbReference>
<evidence type="ECO:0000256" key="4">
    <source>
        <dbReference type="SAM" id="MobiDB-lite"/>
    </source>
</evidence>
<reference evidence="6 7" key="1">
    <citation type="submission" date="2024-10" db="EMBL/GenBank/DDBJ databases">
        <title>Updated reference genomes for cyclostephanoid diatoms.</title>
        <authorList>
            <person name="Roberts W.R."/>
            <person name="Alverson A.J."/>
        </authorList>
    </citation>
    <scope>NUCLEOTIDE SEQUENCE [LARGE SCALE GENOMIC DNA]</scope>
    <source>
        <strain evidence="6 7">AJA232-27</strain>
    </source>
</reference>
<sequence length="542" mass="60990">MIISPVLLASTATSATRAAAATTTSSSSIALLTRYVFAVQYHGGNFLGFTYQGQHGEDCIVYHKNGGINIHRSNKEMQHPTILADLRGIESVEGRIRKALDKLVGANNYSNIQVSSRTDRGVHAWRNTFQVDIRPRGTVNNTNDDGAADDVIATQDRSSNHPTAAAWCPKNLVNGLNFYLNRLSNHPSTTSNEDDNDENDSSASHCDVSQIGGLTKKRQRYRKPIQLDDTPIFHCHNQTLNSAVRILSSAIAPDVTIPNLRYNPNLPECKVNNPKDFPWDVRLTATRRTYAYRILHSFEDGDDGDTFHSRSNSSGCYEFGEELHRNDATITVPNSHSSTCYDSHPFEHDRVWRIHEKDTRRRFRSTKKNIVKGLDIDAMNHAAKHLVGTHDFSSFRGKGCQRSSPIVTLEDVWIDQERYHDNGDGGGILSAVWNRRRHRDAESKMNDTVQLPVLHINPSLHLITIVITGQSFLYRQVRNMVACLVDVGRGKFQPDRVKEILEKRDRRYASGMAPAQGLFLVDVEHEQVTFILLEQASILALW</sequence>
<organism evidence="6 7">
    <name type="scientific">Discostella pseudostelligera</name>
    <dbReference type="NCBI Taxonomy" id="259834"/>
    <lineage>
        <taxon>Eukaryota</taxon>
        <taxon>Sar</taxon>
        <taxon>Stramenopiles</taxon>
        <taxon>Ochrophyta</taxon>
        <taxon>Bacillariophyta</taxon>
        <taxon>Coscinodiscophyceae</taxon>
        <taxon>Thalassiosirophycidae</taxon>
        <taxon>Stephanodiscales</taxon>
        <taxon>Stephanodiscaceae</taxon>
        <taxon>Discostella</taxon>
    </lineage>
</organism>
<dbReference type="HAMAP" id="MF_00171">
    <property type="entry name" value="TruA"/>
    <property type="match status" value="1"/>
</dbReference>
<accession>A0ABD3MD06</accession>
<feature type="domain" description="Pseudouridine synthase I TruA alpha/beta" evidence="5">
    <location>
        <begin position="382"/>
        <end position="524"/>
    </location>
</feature>
<keyword evidence="2" id="KW-0819">tRNA processing</keyword>
<dbReference type="InterPro" id="IPR020094">
    <property type="entry name" value="TruA/RsuA/RluB/E/F_N"/>
</dbReference>
<evidence type="ECO:0000256" key="1">
    <source>
        <dbReference type="ARBA" id="ARBA00009375"/>
    </source>
</evidence>
<dbReference type="InterPro" id="IPR001406">
    <property type="entry name" value="PsdUridine_synth_TruA"/>
</dbReference>
<protein>
    <recommendedName>
        <fullName evidence="5">Pseudouridine synthase I TruA alpha/beta domain-containing protein</fullName>
    </recommendedName>
</protein>
<comment type="similarity">
    <text evidence="1">Belongs to the tRNA pseudouridine synthase TruA family.</text>
</comment>
<proteinExistence type="inferred from homology"/>
<evidence type="ECO:0000259" key="5">
    <source>
        <dbReference type="Pfam" id="PF01416"/>
    </source>
</evidence>